<dbReference type="InterPro" id="IPR000086">
    <property type="entry name" value="NUDIX_hydrolase_dom"/>
</dbReference>
<evidence type="ECO:0000259" key="1">
    <source>
        <dbReference type="PROSITE" id="PS51462"/>
    </source>
</evidence>
<dbReference type="InterPro" id="IPR015797">
    <property type="entry name" value="NUDIX_hydrolase-like_dom_sf"/>
</dbReference>
<gene>
    <name evidence="2" type="ORF">SERN_2144</name>
</gene>
<reference evidence="2 3" key="1">
    <citation type="submission" date="2018-11" db="EMBL/GenBank/DDBJ databases">
        <title>Complete genome sequencing of the Actinobacteria Serinibacter sp. K3-2.</title>
        <authorList>
            <person name="Rakitin A.L."/>
            <person name="Beletsky A.V."/>
            <person name="Mardanov A.V."/>
            <person name="Ravin N.V."/>
            <person name="Gromova A.S."/>
            <person name="Filippova S.N."/>
            <person name="Gal'Chenko V.F."/>
        </authorList>
    </citation>
    <scope>NUCLEOTIDE SEQUENCE [LARGE SCALE GENOMIC DNA]</scope>
    <source>
        <strain evidence="2 3">K3-2</strain>
    </source>
</reference>
<evidence type="ECO:0000313" key="2">
    <source>
        <dbReference type="EMBL" id="TGO04551.1"/>
    </source>
</evidence>
<proteinExistence type="predicted"/>
<dbReference type="Proteomes" id="UP000297318">
    <property type="component" value="Unassembled WGS sequence"/>
</dbReference>
<dbReference type="Pfam" id="PF00293">
    <property type="entry name" value="NUDIX"/>
    <property type="match status" value="1"/>
</dbReference>
<comment type="caution">
    <text evidence="2">The sequence shown here is derived from an EMBL/GenBank/DDBJ whole genome shotgun (WGS) entry which is preliminary data.</text>
</comment>
<feature type="domain" description="Nudix hydrolase" evidence="1">
    <location>
        <begin position="45"/>
        <end position="179"/>
    </location>
</feature>
<name>A0A4Z1E4I9_9MICO</name>
<dbReference type="OrthoDB" id="177518at2"/>
<keyword evidence="3" id="KW-1185">Reference proteome</keyword>
<evidence type="ECO:0000313" key="3">
    <source>
        <dbReference type="Proteomes" id="UP000297318"/>
    </source>
</evidence>
<dbReference type="SUPFAM" id="SSF55811">
    <property type="entry name" value="Nudix"/>
    <property type="match status" value="1"/>
</dbReference>
<organism evidence="2 3">
    <name type="scientific">Serinibacter arcticus</name>
    <dbReference type="NCBI Taxonomy" id="1655435"/>
    <lineage>
        <taxon>Bacteria</taxon>
        <taxon>Bacillati</taxon>
        <taxon>Actinomycetota</taxon>
        <taxon>Actinomycetes</taxon>
        <taxon>Micrococcales</taxon>
        <taxon>Beutenbergiaceae</taxon>
        <taxon>Serinibacter</taxon>
    </lineage>
</organism>
<dbReference type="AlphaFoldDB" id="A0A4Z1E4I9"/>
<accession>A0A4Z1E4I9</accession>
<dbReference type="EMBL" id="RHPJ01000003">
    <property type="protein sequence ID" value="TGO04551.1"/>
    <property type="molecule type" value="Genomic_DNA"/>
</dbReference>
<dbReference type="RefSeq" id="WP_135850130.1">
    <property type="nucleotide sequence ID" value="NZ_RHPJ01000003.1"/>
</dbReference>
<dbReference type="Gene3D" id="3.90.79.10">
    <property type="entry name" value="Nucleoside Triphosphate Pyrophosphohydrolase"/>
    <property type="match status" value="1"/>
</dbReference>
<sequence>MTTPLPTPWQRTATREVYANRWIRVIEDDVVAPDGRPGIYGVVEVRSPAVFVVALDDGDRVLLVRAHRYTTGAGWEVPAGGTDGDDPITAGRRELLEEAGATGGRWRVAGEVDSLNGVCRAPGTVVVAEGVRHDGSLGHDARAEGITEVRAVEWSDIGDLVASGTMRDGESLAALTLAAMALGRWG</sequence>
<protein>
    <submittedName>
        <fullName evidence="2">ADP-ribose pyrophosphatase</fullName>
    </submittedName>
</protein>
<dbReference type="PROSITE" id="PS51462">
    <property type="entry name" value="NUDIX"/>
    <property type="match status" value="1"/>
</dbReference>